<reference evidence="1 2" key="1">
    <citation type="submission" date="2015-09" db="EMBL/GenBank/DDBJ databases">
        <title>Draft genome of the parasitic nematode Teladorsagia circumcincta isolate WARC Sus (inbred).</title>
        <authorList>
            <person name="Mitreva M."/>
        </authorList>
    </citation>
    <scope>NUCLEOTIDE SEQUENCE [LARGE SCALE GENOMIC DNA]</scope>
    <source>
        <strain evidence="1 2">S</strain>
    </source>
</reference>
<dbReference type="OrthoDB" id="272512at2759"/>
<organism evidence="1 2">
    <name type="scientific">Teladorsagia circumcincta</name>
    <name type="common">Brown stomach worm</name>
    <name type="synonym">Ostertagia circumcincta</name>
    <dbReference type="NCBI Taxonomy" id="45464"/>
    <lineage>
        <taxon>Eukaryota</taxon>
        <taxon>Metazoa</taxon>
        <taxon>Ecdysozoa</taxon>
        <taxon>Nematoda</taxon>
        <taxon>Chromadorea</taxon>
        <taxon>Rhabditida</taxon>
        <taxon>Rhabditina</taxon>
        <taxon>Rhabditomorpha</taxon>
        <taxon>Strongyloidea</taxon>
        <taxon>Trichostrongylidae</taxon>
        <taxon>Teladorsagia</taxon>
    </lineage>
</organism>
<sequence length="82" mass="9074">MFQKLTDKEKTWVGIIYTRLHCCAMGVVATYRNKQFRPKEAGVAIANHLTPNDVQLLFAGTPHGSPHAFVITGQKHNGIIGQ</sequence>
<dbReference type="AlphaFoldDB" id="A0A2G9UU30"/>
<evidence type="ECO:0000313" key="2">
    <source>
        <dbReference type="Proteomes" id="UP000230423"/>
    </source>
</evidence>
<gene>
    <name evidence="1" type="ORF">TELCIR_04359</name>
</gene>
<proteinExistence type="predicted"/>
<name>A0A2G9UU30_TELCI</name>
<protein>
    <submittedName>
        <fullName evidence="1">Uncharacterized protein</fullName>
    </submittedName>
</protein>
<evidence type="ECO:0000313" key="1">
    <source>
        <dbReference type="EMBL" id="PIO73666.1"/>
    </source>
</evidence>
<accession>A0A2G9UU30</accession>
<dbReference type="Proteomes" id="UP000230423">
    <property type="component" value="Unassembled WGS sequence"/>
</dbReference>
<dbReference type="EMBL" id="KZ345411">
    <property type="protein sequence ID" value="PIO73666.1"/>
    <property type="molecule type" value="Genomic_DNA"/>
</dbReference>
<keyword evidence="2" id="KW-1185">Reference proteome</keyword>